<feature type="domain" description="ATPase" evidence="1">
    <location>
        <begin position="2"/>
        <end position="203"/>
    </location>
</feature>
<dbReference type="EMBL" id="FQXM01000020">
    <property type="protein sequence ID" value="SHH90955.1"/>
    <property type="molecule type" value="Genomic_DNA"/>
</dbReference>
<dbReference type="InterPro" id="IPR011579">
    <property type="entry name" value="ATPase_dom"/>
</dbReference>
<dbReference type="SUPFAM" id="SSF52980">
    <property type="entry name" value="Restriction endonuclease-like"/>
    <property type="match status" value="1"/>
</dbReference>
<dbReference type="InterPro" id="IPR027417">
    <property type="entry name" value="P-loop_NTPase"/>
</dbReference>
<evidence type="ECO:0008006" key="5">
    <source>
        <dbReference type="Google" id="ProtNLM"/>
    </source>
</evidence>
<reference evidence="3 4" key="1">
    <citation type="submission" date="2016-11" db="EMBL/GenBank/DDBJ databases">
        <authorList>
            <person name="Jaros S."/>
            <person name="Januszkiewicz K."/>
            <person name="Wedrychowicz H."/>
        </authorList>
    </citation>
    <scope>NUCLEOTIDE SEQUENCE [LARGE SCALE GENOMIC DNA]</scope>
    <source>
        <strain evidence="3 4">DSM 8605</strain>
    </source>
</reference>
<dbReference type="RefSeq" id="WP_073339431.1">
    <property type="nucleotide sequence ID" value="NZ_FQXM01000020.1"/>
</dbReference>
<accession>A0A1M5WTF3</accession>
<dbReference type="PANTHER" id="PTHR34704">
    <property type="entry name" value="ATPASE"/>
    <property type="match status" value="1"/>
</dbReference>
<dbReference type="InterPro" id="IPR011335">
    <property type="entry name" value="Restrct_endonuc-II-like"/>
</dbReference>
<dbReference type="GO" id="GO:0005524">
    <property type="term" value="F:ATP binding"/>
    <property type="evidence" value="ECO:0007669"/>
    <property type="project" value="InterPro"/>
</dbReference>
<evidence type="ECO:0000259" key="1">
    <source>
        <dbReference type="Pfam" id="PF01637"/>
    </source>
</evidence>
<dbReference type="Proteomes" id="UP000184447">
    <property type="component" value="Unassembled WGS sequence"/>
</dbReference>
<proteinExistence type="predicted"/>
<organism evidence="3 4">
    <name type="scientific">Clostridium grantii DSM 8605</name>
    <dbReference type="NCBI Taxonomy" id="1121316"/>
    <lineage>
        <taxon>Bacteria</taxon>
        <taxon>Bacillati</taxon>
        <taxon>Bacillota</taxon>
        <taxon>Clostridia</taxon>
        <taxon>Eubacteriales</taxon>
        <taxon>Clostridiaceae</taxon>
        <taxon>Clostridium</taxon>
    </lineage>
</organism>
<dbReference type="SUPFAM" id="SSF52540">
    <property type="entry name" value="P-loop containing nucleoside triphosphate hydrolases"/>
    <property type="match status" value="1"/>
</dbReference>
<dbReference type="InterPro" id="IPR004256">
    <property type="entry name" value="DUF234"/>
</dbReference>
<dbReference type="Gene3D" id="3.40.50.300">
    <property type="entry name" value="P-loop containing nucleotide triphosphate hydrolases"/>
    <property type="match status" value="1"/>
</dbReference>
<dbReference type="Pfam" id="PF03008">
    <property type="entry name" value="DUF234"/>
    <property type="match status" value="1"/>
</dbReference>
<evidence type="ECO:0000313" key="3">
    <source>
        <dbReference type="EMBL" id="SHH90955.1"/>
    </source>
</evidence>
<evidence type="ECO:0000313" key="4">
    <source>
        <dbReference type="Proteomes" id="UP000184447"/>
    </source>
</evidence>
<name>A0A1M5WTF3_9CLOT</name>
<dbReference type="Pfam" id="PF01637">
    <property type="entry name" value="ATPase_2"/>
    <property type="match status" value="1"/>
</dbReference>
<dbReference type="OrthoDB" id="9813134at2"/>
<protein>
    <recommendedName>
        <fullName evidence="5">DUF234 domain-containing protein</fullName>
    </recommendedName>
</protein>
<gene>
    <name evidence="3" type="ORF">SAMN02745207_03123</name>
</gene>
<feature type="domain" description="DUF234" evidence="2">
    <location>
        <begin position="311"/>
        <end position="406"/>
    </location>
</feature>
<keyword evidence="4" id="KW-1185">Reference proteome</keyword>
<sequence length="465" mass="54768">MFIARNIEIDRLNKLYIENKFQFIVMYGRRRVGKTRLLIEFCKGKEYIFFAAEEYNDKMGLERFSRAILEYFDLAKFMPSFENWEKAFKFLASKSTEKQIVLVIDEFPYLVTSNKSLTSILQNLIDHTLKDSKLYIVICGSSMSFMEKEVLSYKSPLYGRRTAQLKIEPFDFFDSIKFFPNREFDEKVKAYGVLGGIPQYLLKFEESKSIEENIKEHLLEKISYLHEEPLNLLKQELREPAIYNSIIEAIALGYSKSNEISTKIGEDSSKSANYLKSLIELQLVKKQVPVGEKDNSRKTIYKLKDNLFKFWYRFIFSNISLIDQEMIEYTYDKKIEPYFSDYLGGIFEDICIDYLIRKNKKFQLPFVFEKIGGWWGNNPIKKQQEEIDILAIGEDNALIGECKWKNEKLGMKVVNDLIEKASILPYTNKYYIFFSKSGFTCEVEKFAHDNENILLKEFDNNSNKI</sequence>
<dbReference type="STRING" id="1121316.SAMN02745207_03123"/>
<dbReference type="AlphaFoldDB" id="A0A1M5WTF3"/>
<evidence type="ECO:0000259" key="2">
    <source>
        <dbReference type="Pfam" id="PF03008"/>
    </source>
</evidence>
<dbReference type="PANTHER" id="PTHR34704:SF1">
    <property type="entry name" value="ATPASE"/>
    <property type="match status" value="1"/>
</dbReference>